<dbReference type="GO" id="GO:0016020">
    <property type="term" value="C:membrane"/>
    <property type="evidence" value="ECO:0007669"/>
    <property type="project" value="UniProtKB-SubCell"/>
</dbReference>
<dbReference type="OrthoDB" id="6147836at2759"/>
<accession>A0A8K0NZQ9</accession>
<dbReference type="InterPro" id="IPR008154">
    <property type="entry name" value="Amyloid_glyco_extra"/>
</dbReference>
<evidence type="ECO:0000256" key="1">
    <source>
        <dbReference type="ARBA" id="ARBA00004479"/>
    </source>
</evidence>
<dbReference type="AlphaFoldDB" id="A0A8K0NZQ9"/>
<evidence type="ECO:0000256" key="4">
    <source>
        <dbReference type="ARBA" id="ARBA00023136"/>
    </source>
</evidence>
<reference evidence="7" key="2">
    <citation type="submission" date="2017-10" db="EMBL/GenBank/DDBJ databases">
        <title>Ladona fulva Genome sequencing and assembly.</title>
        <authorList>
            <person name="Murali S."/>
            <person name="Richards S."/>
            <person name="Bandaranaike D."/>
            <person name="Bellair M."/>
            <person name="Blankenburg K."/>
            <person name="Chao H."/>
            <person name="Dinh H."/>
            <person name="Doddapaneni H."/>
            <person name="Dugan-Rocha S."/>
            <person name="Elkadiri S."/>
            <person name="Gnanaolivu R."/>
            <person name="Hernandez B."/>
            <person name="Skinner E."/>
            <person name="Javaid M."/>
            <person name="Lee S."/>
            <person name="Li M."/>
            <person name="Ming W."/>
            <person name="Munidasa M."/>
            <person name="Muniz J."/>
            <person name="Nguyen L."/>
            <person name="Hughes D."/>
            <person name="Osuji N."/>
            <person name="Pu L.-L."/>
            <person name="Puazo M."/>
            <person name="Qu C."/>
            <person name="Quiroz J."/>
            <person name="Raj R."/>
            <person name="Weissenberger G."/>
            <person name="Xin Y."/>
            <person name="Zou X."/>
            <person name="Han Y."/>
            <person name="Worley K."/>
            <person name="Muzny D."/>
            <person name="Gibbs R."/>
        </authorList>
    </citation>
    <scope>NUCLEOTIDE SEQUENCE</scope>
    <source>
        <strain evidence="7">Sampled in the wild</strain>
    </source>
</reference>
<feature type="domain" description="E1" evidence="6">
    <location>
        <begin position="121"/>
        <end position="186"/>
    </location>
</feature>
<dbReference type="InterPro" id="IPR036454">
    <property type="entry name" value="Amyloid_glyco_heparin-bd_sf"/>
</dbReference>
<dbReference type="InterPro" id="IPR008155">
    <property type="entry name" value="Amyloid_glyco"/>
</dbReference>
<evidence type="ECO:0000256" key="3">
    <source>
        <dbReference type="ARBA" id="ARBA00022989"/>
    </source>
</evidence>
<dbReference type="Gene3D" id="3.90.570.10">
    <property type="entry name" value="Amyloidogenic glycoprotein, heparin-binding domain"/>
    <property type="match status" value="1"/>
</dbReference>
<dbReference type="PANTHER" id="PTHR23103:SF15">
    <property type="entry name" value="AMYLOID-BETA-LIKE PROTEIN"/>
    <property type="match status" value="1"/>
</dbReference>
<name>A0A8K0NZQ9_LADFU</name>
<evidence type="ECO:0000256" key="2">
    <source>
        <dbReference type="ARBA" id="ARBA00022692"/>
    </source>
</evidence>
<dbReference type="SUPFAM" id="SSF56491">
    <property type="entry name" value="A heparin-binding domain"/>
    <property type="match status" value="1"/>
</dbReference>
<organism evidence="7 8">
    <name type="scientific">Ladona fulva</name>
    <name type="common">Scarce chaser dragonfly</name>
    <name type="synonym">Libellula fulva</name>
    <dbReference type="NCBI Taxonomy" id="123851"/>
    <lineage>
        <taxon>Eukaryota</taxon>
        <taxon>Metazoa</taxon>
        <taxon>Ecdysozoa</taxon>
        <taxon>Arthropoda</taxon>
        <taxon>Hexapoda</taxon>
        <taxon>Insecta</taxon>
        <taxon>Pterygota</taxon>
        <taxon>Palaeoptera</taxon>
        <taxon>Odonata</taxon>
        <taxon>Epiprocta</taxon>
        <taxon>Anisoptera</taxon>
        <taxon>Libelluloidea</taxon>
        <taxon>Libellulidae</taxon>
        <taxon>Ladona</taxon>
    </lineage>
</organism>
<keyword evidence="4" id="KW-0472">Membrane</keyword>
<comment type="caution">
    <text evidence="7">The sequence shown here is derived from an EMBL/GenBank/DDBJ whole genome shotgun (WGS) entry which is preliminary data.</text>
</comment>
<sequence>MRDINGVRNLLLDYVRHGFFHWHRIGFFDDHFVRFLDDVRDRFRHLIRHLLDDFDVIRFRNWIGNLLCDGDGFDMFMLVVTLSVGSTSENAGATASGSSSASASAPEASASSATASLAASAHFEPQVAMLCDVGGKAAYHNQYMTEGGRWVADTDTKGNGCMKDKMEILEYCKKMLADTQNDLVVG</sequence>
<proteinExistence type="inferred from homology"/>
<dbReference type="GO" id="GO:0043025">
    <property type="term" value="C:neuronal cell body"/>
    <property type="evidence" value="ECO:0007669"/>
    <property type="project" value="TreeGrafter"/>
</dbReference>
<dbReference type="InterPro" id="IPR015849">
    <property type="entry name" value="Amyloid_glyco_heparin-bd"/>
</dbReference>
<dbReference type="EMBL" id="KZ308483">
    <property type="protein sequence ID" value="KAG8230390.1"/>
    <property type="molecule type" value="Genomic_DNA"/>
</dbReference>
<dbReference type="PANTHER" id="PTHR23103">
    <property type="entry name" value="ALZHEIMER'S DISEASE BETA-AMYLOID RELATED"/>
    <property type="match status" value="1"/>
</dbReference>
<evidence type="ECO:0000313" key="7">
    <source>
        <dbReference type="EMBL" id="KAG8230390.1"/>
    </source>
</evidence>
<comment type="subcellular location">
    <subcellularLocation>
        <location evidence="1">Membrane</location>
        <topology evidence="1">Single-pass type I membrane protein</topology>
    </subcellularLocation>
</comment>
<reference evidence="7" key="1">
    <citation type="submission" date="2013-04" db="EMBL/GenBank/DDBJ databases">
        <authorList>
            <person name="Qu J."/>
            <person name="Murali S.C."/>
            <person name="Bandaranaike D."/>
            <person name="Bellair M."/>
            <person name="Blankenburg K."/>
            <person name="Chao H."/>
            <person name="Dinh H."/>
            <person name="Doddapaneni H."/>
            <person name="Downs B."/>
            <person name="Dugan-Rocha S."/>
            <person name="Elkadiri S."/>
            <person name="Gnanaolivu R.D."/>
            <person name="Hernandez B."/>
            <person name="Javaid M."/>
            <person name="Jayaseelan J.C."/>
            <person name="Lee S."/>
            <person name="Li M."/>
            <person name="Ming W."/>
            <person name="Munidasa M."/>
            <person name="Muniz J."/>
            <person name="Nguyen L."/>
            <person name="Ongeri F."/>
            <person name="Osuji N."/>
            <person name="Pu L.-L."/>
            <person name="Puazo M."/>
            <person name="Qu C."/>
            <person name="Quiroz J."/>
            <person name="Raj R."/>
            <person name="Weissenberger G."/>
            <person name="Xin Y."/>
            <person name="Zou X."/>
            <person name="Han Y."/>
            <person name="Richards S."/>
            <person name="Worley K."/>
            <person name="Muzny D."/>
            <person name="Gibbs R."/>
        </authorList>
    </citation>
    <scope>NUCLEOTIDE SEQUENCE</scope>
    <source>
        <strain evidence="7">Sampled in the wild</strain>
    </source>
</reference>
<protein>
    <recommendedName>
        <fullName evidence="6">E1 domain-containing protein</fullName>
    </recommendedName>
</protein>
<gene>
    <name evidence="7" type="ORF">J437_LFUL009863</name>
</gene>
<keyword evidence="2" id="KW-0812">Transmembrane</keyword>
<dbReference type="Pfam" id="PF02177">
    <property type="entry name" value="APP_N"/>
    <property type="match status" value="1"/>
</dbReference>
<dbReference type="GO" id="GO:0007417">
    <property type="term" value="P:central nervous system development"/>
    <property type="evidence" value="ECO:0007669"/>
    <property type="project" value="TreeGrafter"/>
</dbReference>
<dbReference type="Proteomes" id="UP000792457">
    <property type="component" value="Unassembled WGS sequence"/>
</dbReference>
<comment type="similarity">
    <text evidence="5">Belongs to the APP family.</text>
</comment>
<comment type="caution">
    <text evidence="5">Lacks conserved residue(s) required for the propagation of feature annotation.</text>
</comment>
<dbReference type="GO" id="GO:0008201">
    <property type="term" value="F:heparin binding"/>
    <property type="evidence" value="ECO:0007669"/>
    <property type="project" value="UniProtKB-UniRule"/>
</dbReference>
<keyword evidence="3" id="KW-1133">Transmembrane helix</keyword>
<dbReference type="GO" id="GO:0007409">
    <property type="term" value="P:axonogenesis"/>
    <property type="evidence" value="ECO:0007669"/>
    <property type="project" value="TreeGrafter"/>
</dbReference>
<evidence type="ECO:0000256" key="5">
    <source>
        <dbReference type="PROSITE-ProRule" id="PRU01217"/>
    </source>
</evidence>
<dbReference type="PROSITE" id="PS51869">
    <property type="entry name" value="APP_E1"/>
    <property type="match status" value="1"/>
</dbReference>
<dbReference type="GO" id="GO:0043005">
    <property type="term" value="C:neuron projection"/>
    <property type="evidence" value="ECO:0007669"/>
    <property type="project" value="TreeGrafter"/>
</dbReference>
<evidence type="ECO:0000259" key="6">
    <source>
        <dbReference type="PROSITE" id="PS51869"/>
    </source>
</evidence>
<keyword evidence="8" id="KW-1185">Reference proteome</keyword>
<evidence type="ECO:0000313" key="8">
    <source>
        <dbReference type="Proteomes" id="UP000792457"/>
    </source>
</evidence>